<evidence type="ECO:0000313" key="2">
    <source>
        <dbReference type="EMBL" id="RPA94022.1"/>
    </source>
</evidence>
<keyword evidence="3" id="KW-1185">Reference proteome</keyword>
<organism evidence="2 3">
    <name type="scientific">Choiromyces venosus 120613-1</name>
    <dbReference type="NCBI Taxonomy" id="1336337"/>
    <lineage>
        <taxon>Eukaryota</taxon>
        <taxon>Fungi</taxon>
        <taxon>Dikarya</taxon>
        <taxon>Ascomycota</taxon>
        <taxon>Pezizomycotina</taxon>
        <taxon>Pezizomycetes</taxon>
        <taxon>Pezizales</taxon>
        <taxon>Tuberaceae</taxon>
        <taxon>Choiromyces</taxon>
    </lineage>
</organism>
<feature type="region of interest" description="Disordered" evidence="1">
    <location>
        <begin position="39"/>
        <end position="58"/>
    </location>
</feature>
<proteinExistence type="predicted"/>
<evidence type="ECO:0000256" key="1">
    <source>
        <dbReference type="SAM" id="MobiDB-lite"/>
    </source>
</evidence>
<reference evidence="2 3" key="1">
    <citation type="journal article" date="2018" name="Nat. Ecol. Evol.">
        <title>Pezizomycetes genomes reveal the molecular basis of ectomycorrhizal truffle lifestyle.</title>
        <authorList>
            <person name="Murat C."/>
            <person name="Payen T."/>
            <person name="Noel B."/>
            <person name="Kuo A."/>
            <person name="Morin E."/>
            <person name="Chen J."/>
            <person name="Kohler A."/>
            <person name="Krizsan K."/>
            <person name="Balestrini R."/>
            <person name="Da Silva C."/>
            <person name="Montanini B."/>
            <person name="Hainaut M."/>
            <person name="Levati E."/>
            <person name="Barry K.W."/>
            <person name="Belfiori B."/>
            <person name="Cichocki N."/>
            <person name="Clum A."/>
            <person name="Dockter R.B."/>
            <person name="Fauchery L."/>
            <person name="Guy J."/>
            <person name="Iotti M."/>
            <person name="Le Tacon F."/>
            <person name="Lindquist E.A."/>
            <person name="Lipzen A."/>
            <person name="Malagnac F."/>
            <person name="Mello A."/>
            <person name="Molinier V."/>
            <person name="Miyauchi S."/>
            <person name="Poulain J."/>
            <person name="Riccioni C."/>
            <person name="Rubini A."/>
            <person name="Sitrit Y."/>
            <person name="Splivallo R."/>
            <person name="Traeger S."/>
            <person name="Wang M."/>
            <person name="Zifcakova L."/>
            <person name="Wipf D."/>
            <person name="Zambonelli A."/>
            <person name="Paolocci F."/>
            <person name="Nowrousian M."/>
            <person name="Ottonello S."/>
            <person name="Baldrian P."/>
            <person name="Spatafora J.W."/>
            <person name="Henrissat B."/>
            <person name="Nagy L.G."/>
            <person name="Aury J.M."/>
            <person name="Wincker P."/>
            <person name="Grigoriev I.V."/>
            <person name="Bonfante P."/>
            <person name="Martin F.M."/>
        </authorList>
    </citation>
    <scope>NUCLEOTIDE SEQUENCE [LARGE SCALE GENOMIC DNA]</scope>
    <source>
        <strain evidence="2 3">120613-1</strain>
    </source>
</reference>
<dbReference type="AlphaFoldDB" id="A0A3N4J6W8"/>
<dbReference type="EMBL" id="ML120443">
    <property type="protein sequence ID" value="RPA94022.1"/>
    <property type="molecule type" value="Genomic_DNA"/>
</dbReference>
<name>A0A3N4J6W8_9PEZI</name>
<accession>A0A3N4J6W8</accession>
<evidence type="ECO:0000313" key="3">
    <source>
        <dbReference type="Proteomes" id="UP000276215"/>
    </source>
</evidence>
<dbReference type="Proteomes" id="UP000276215">
    <property type="component" value="Unassembled WGS sequence"/>
</dbReference>
<sequence>MWVSEKAGIVLADRQHFGCEILAQELNGMPLLTSITSHMQKYPDHPQTPRPMSYRFPA</sequence>
<gene>
    <name evidence="2" type="ORF">L873DRAFT_1814928</name>
</gene>
<protein>
    <submittedName>
        <fullName evidence="2">Uncharacterized protein</fullName>
    </submittedName>
</protein>
<dbReference type="OrthoDB" id="5308969at2759"/>